<dbReference type="InterPro" id="IPR027357">
    <property type="entry name" value="DOCKER_dom"/>
</dbReference>
<dbReference type="Gene3D" id="2.60.40.150">
    <property type="entry name" value="C2 domain"/>
    <property type="match status" value="1"/>
</dbReference>
<dbReference type="InterPro" id="IPR046773">
    <property type="entry name" value="DOCKER_Lobe_C"/>
</dbReference>
<sequence>GEKQLSLEIGDAVQVQESYRRFLFVLIHLPHTFSLQGVFPASYVHLKEVVIENREGDEVVMSSEMPLVKEVTTTLREWGSIWKQLFVNKQMRVKQVQRLMWELMEWRSQLLSGTLPNDEFKELKQKVTSKIDYGNKILELDQVVRDENGNILDPERASVISLFRAHEEATAKINERIKEEQSNVQTDHSGISARIQSSPTHSLYVFVRNFVCRIGEDSELFMSLYDPIKQTIISENYLVRWGSKGFPKEIDMLNNLKVVFTDLGNKDLCRDKIYLICQIVRVGRMDLKETNNKKCTQGLRRPFGVAVMDISDLIKGKIECDEEKQFFIPFFPYLTLFLYPQLPPGLWVTMKALVGDIVQIRKEYPHLVDRSTVVARKLGFPEIIMPGDVRNDIYLTLQGGDFDKYNKTTQKNVEVIMWVCDEEGKNSICLGAGDKAVSEYRSVIYYQVKQPRWMETIKVAVPLEEMHRIHLRFMFRHRSSQESKDKSEKNFAMAFVRLMKDDGTVLQDGLHDLVVFKGDSKRMEDVNCYLSLPSTRHHHGDLHKVATLSRSSSSVSGSGGLSVSSRDSFSISTLVCSTKLTQNVGLLGLLKWRTRPELLRENLEKLKIIDGEEVVKFLQDTLDALFNIMMEHSQTDDYDILVFDALIYIIGLIADRKFQHFNTVLEAYIKQHFSATLAYKKLMSVLKRYLDVSSRGEQCEPILRTLKALEYIFKFIWMLLEQVQILFCICVCLHLRKIYTSIVSLSICPLHSSLTFSFFDSALSVFQGETFQHIQDIVVSLLRIINQTVITMGREHALIVSTCNFAKIYTHILLLLSLSLQDFLMESFLLFKDLIGKHVYPSDWMAMIMVQNRVFLRAINTYADTMNQKFLNNDDFEVQLWNNYFHLAVAFITQESLQLQHFSPTKRNKILANHKICFIPGMVGPILEMTLIPEEELRRATIPIFFDMITCEYAHSGNFQKFENEIILKLDHEVEGGGGDERYMELLETMPQVQHFVSLVKGLLIRLLDYRTVMSDDSRNNRMSCTVNLLVSPNFFEIHYTLKVYLYKLRDLHLEGENYTEAAYTLLLHSRLLKFESHGSQTQRQLKETLYDTIIDYFDKGKMWEEAITLCKELAEQYENEIFDYELLSKRLEKQAKFYENIMKILRPKPDYFAVGYYGQGYPPFLRNKVFIHRGKEYERREDFQNQLMSQFPSAVRLNITTMPGDDIKNSPLQYIQCFTVQPVLEIPPRLKNKPVPDQIINFYKSNYVQRFHYSRPVRKGPVDPNNEFVSMWIERTTFTTVYKLPGILRWFETTLSPLENAIETMESTNEKILTMINQYQADWTLPINPLSMLLNGIVDPAVMGGFAKYEKAFFTEEYNQQHPEDRDKLLRLKDLIAWQIPLLGGGISLHGKRVMDDLRPFHERMEECFKQLKKKVEKEYGVRELPDLDERKSTRPRSMLRSIRQSIISISSLQGSECGTPTKLHADRYHTHICVDIFIYTVTL</sequence>
<evidence type="ECO:0000259" key="6">
    <source>
        <dbReference type="PROSITE" id="PS51650"/>
    </source>
</evidence>
<dbReference type="FunFam" id="2.60.40.150:FF:000044">
    <property type="entry name" value="dedicator of cytokinesis protein 1"/>
    <property type="match status" value="1"/>
</dbReference>
<dbReference type="FunFam" id="1.20.1270.350:FF:000001">
    <property type="entry name" value="dedicator of cytokinesis protein 4"/>
    <property type="match status" value="1"/>
</dbReference>
<organism evidence="8 9">
    <name type="scientific">Sander lucioperca</name>
    <name type="common">Pike-perch</name>
    <name type="synonym">Perca lucioperca</name>
    <dbReference type="NCBI Taxonomy" id="283035"/>
    <lineage>
        <taxon>Eukaryota</taxon>
        <taxon>Metazoa</taxon>
        <taxon>Chordata</taxon>
        <taxon>Craniata</taxon>
        <taxon>Vertebrata</taxon>
        <taxon>Euteleostomi</taxon>
        <taxon>Actinopterygii</taxon>
        <taxon>Neopterygii</taxon>
        <taxon>Teleostei</taxon>
        <taxon>Neoteleostei</taxon>
        <taxon>Acanthomorphata</taxon>
        <taxon>Eupercaria</taxon>
        <taxon>Perciformes</taxon>
        <taxon>Percoidei</taxon>
        <taxon>Percidae</taxon>
        <taxon>Luciopercinae</taxon>
        <taxon>Sander</taxon>
    </lineage>
</organism>
<dbReference type="GeneTree" id="ENSGT00940000154903"/>
<dbReference type="Pfam" id="PF14429">
    <property type="entry name" value="DOCK-C2"/>
    <property type="match status" value="1"/>
</dbReference>
<evidence type="ECO:0000256" key="3">
    <source>
        <dbReference type="ARBA" id="ARBA00022553"/>
    </source>
</evidence>
<dbReference type="PROSITE" id="PS51651">
    <property type="entry name" value="DOCKER"/>
    <property type="match status" value="1"/>
</dbReference>
<evidence type="ECO:0000313" key="9">
    <source>
        <dbReference type="Proteomes" id="UP000694568"/>
    </source>
</evidence>
<evidence type="ECO:0000256" key="5">
    <source>
        <dbReference type="PROSITE-ProRule" id="PRU00983"/>
    </source>
</evidence>
<dbReference type="FunFam" id="1.20.58.740:FF:000004">
    <property type="entry name" value="Dedicator of cytokinesis protein 1"/>
    <property type="match status" value="1"/>
</dbReference>
<evidence type="ECO:0000313" key="8">
    <source>
        <dbReference type="Ensembl" id="ENSSLUP00000007901.1"/>
    </source>
</evidence>
<dbReference type="Pfam" id="PF06920">
    <property type="entry name" value="DHR-2_Lobe_A"/>
    <property type="match status" value="1"/>
</dbReference>
<protein>
    <submittedName>
        <fullName evidence="8">Dedicator of cytokinesis 2</fullName>
    </submittedName>
</protein>
<dbReference type="PANTHER" id="PTHR45653:SF6">
    <property type="entry name" value="DEDICATOR OF CYTOKINESIS PROTEIN 2"/>
    <property type="match status" value="1"/>
</dbReference>
<evidence type="ECO:0000256" key="4">
    <source>
        <dbReference type="ARBA" id="ARBA00022658"/>
    </source>
</evidence>
<dbReference type="InterPro" id="IPR032376">
    <property type="entry name" value="DOCK_N"/>
</dbReference>
<dbReference type="InterPro" id="IPR046770">
    <property type="entry name" value="DOCKER_Lobe_B"/>
</dbReference>
<dbReference type="Ensembl" id="ENSSLUT00000008141.1">
    <property type="protein sequence ID" value="ENSSLUP00000007901.1"/>
    <property type="gene ID" value="ENSSLUG00000001865.1"/>
</dbReference>
<evidence type="ECO:0000256" key="1">
    <source>
        <dbReference type="ARBA" id="ARBA00004496"/>
    </source>
</evidence>
<dbReference type="InterPro" id="IPR027007">
    <property type="entry name" value="C2_DOCK-type_domain"/>
</dbReference>
<dbReference type="Gene3D" id="1.25.40.410">
    <property type="match status" value="1"/>
</dbReference>
<reference evidence="8" key="2">
    <citation type="submission" date="2025-09" db="UniProtKB">
        <authorList>
            <consortium name="Ensembl"/>
        </authorList>
    </citation>
    <scope>IDENTIFICATION</scope>
</reference>
<feature type="domain" description="DOCKER" evidence="7">
    <location>
        <begin position="1019"/>
        <end position="1426"/>
    </location>
</feature>
<keyword evidence="2" id="KW-0963">Cytoplasm</keyword>
<dbReference type="Gene3D" id="1.20.1270.350">
    <property type="entry name" value="Dedicator of cytokinesis N-terminal subdomain"/>
    <property type="match status" value="1"/>
</dbReference>
<dbReference type="InterPro" id="IPR043162">
    <property type="entry name" value="DOCK_C_lobe_C"/>
</dbReference>
<reference evidence="8" key="1">
    <citation type="submission" date="2025-08" db="UniProtKB">
        <authorList>
            <consortium name="Ensembl"/>
        </authorList>
    </citation>
    <scope>IDENTIFICATION</scope>
</reference>
<dbReference type="InterPro" id="IPR043161">
    <property type="entry name" value="DOCK_C_lobe_A"/>
</dbReference>
<dbReference type="InterPro" id="IPR026791">
    <property type="entry name" value="DOCK"/>
</dbReference>
<keyword evidence="9" id="KW-1185">Reference proteome</keyword>
<dbReference type="Proteomes" id="UP000694568">
    <property type="component" value="Unplaced"/>
</dbReference>
<dbReference type="InterPro" id="IPR046769">
    <property type="entry name" value="DOCKER_Lobe_A"/>
</dbReference>
<keyword evidence="3" id="KW-0597">Phosphoprotein</keyword>
<dbReference type="Pfam" id="PF23554">
    <property type="entry name" value="TPR_DOCK"/>
    <property type="match status" value="2"/>
</dbReference>
<keyword evidence="4" id="KW-0344">Guanine-nucleotide releasing factor</keyword>
<proteinExistence type="inferred from homology"/>
<accession>A0A8C9X9H4</accession>
<dbReference type="GO" id="GO:0031267">
    <property type="term" value="F:small GTPase binding"/>
    <property type="evidence" value="ECO:0007669"/>
    <property type="project" value="TreeGrafter"/>
</dbReference>
<dbReference type="Pfam" id="PF20421">
    <property type="entry name" value="DHR-2_Lobe_C"/>
    <property type="match status" value="1"/>
</dbReference>
<dbReference type="GO" id="GO:0005886">
    <property type="term" value="C:plasma membrane"/>
    <property type="evidence" value="ECO:0007669"/>
    <property type="project" value="TreeGrafter"/>
</dbReference>
<gene>
    <name evidence="8" type="primary">LOC116052431</name>
</gene>
<dbReference type="GO" id="GO:0007264">
    <property type="term" value="P:small GTPase-mediated signal transduction"/>
    <property type="evidence" value="ECO:0007669"/>
    <property type="project" value="InterPro"/>
</dbReference>
<name>A0A8C9X9H4_SANLU</name>
<dbReference type="InterPro" id="IPR035892">
    <property type="entry name" value="C2_domain_sf"/>
</dbReference>
<comment type="subcellular location">
    <subcellularLocation>
        <location evidence="1">Cytoplasm</location>
    </subcellularLocation>
</comment>
<evidence type="ECO:0000256" key="2">
    <source>
        <dbReference type="ARBA" id="ARBA00022490"/>
    </source>
</evidence>
<comment type="similarity">
    <text evidence="5">Belongs to the DOCK family.</text>
</comment>
<dbReference type="Gene3D" id="2.30.30.40">
    <property type="entry name" value="SH3 Domains"/>
    <property type="match status" value="1"/>
</dbReference>
<dbReference type="PROSITE" id="PS51650">
    <property type="entry name" value="C2_DOCK"/>
    <property type="match status" value="1"/>
</dbReference>
<dbReference type="PANTHER" id="PTHR45653">
    <property type="entry name" value="DEDICATOR OF CYTOKINESIS"/>
    <property type="match status" value="1"/>
</dbReference>
<dbReference type="Gene3D" id="1.20.58.740">
    <property type="match status" value="1"/>
</dbReference>
<dbReference type="GO" id="GO:0016477">
    <property type="term" value="P:cell migration"/>
    <property type="evidence" value="ECO:0007669"/>
    <property type="project" value="TreeGrafter"/>
</dbReference>
<feature type="domain" description="C2 DOCK-type" evidence="6">
    <location>
        <begin position="390"/>
        <end position="576"/>
    </location>
</feature>
<dbReference type="GO" id="GO:0005737">
    <property type="term" value="C:cytoplasm"/>
    <property type="evidence" value="ECO:0007669"/>
    <property type="project" value="UniProtKB-SubCell"/>
</dbReference>
<dbReference type="Pfam" id="PF16172">
    <property type="entry name" value="DOCK_N"/>
    <property type="match status" value="1"/>
</dbReference>
<dbReference type="GO" id="GO:0007520">
    <property type="term" value="P:myoblast fusion"/>
    <property type="evidence" value="ECO:0007669"/>
    <property type="project" value="TreeGrafter"/>
</dbReference>
<dbReference type="InterPro" id="IPR056372">
    <property type="entry name" value="TPR_DOCK"/>
</dbReference>
<dbReference type="InterPro" id="IPR042455">
    <property type="entry name" value="DOCK_N_sub1"/>
</dbReference>
<dbReference type="GO" id="GO:0005085">
    <property type="term" value="F:guanyl-nucleotide exchange factor activity"/>
    <property type="evidence" value="ECO:0007669"/>
    <property type="project" value="UniProtKB-KW"/>
</dbReference>
<dbReference type="Pfam" id="PF20422">
    <property type="entry name" value="DHR-2_Lobe_B"/>
    <property type="match status" value="1"/>
</dbReference>
<evidence type="ECO:0000259" key="7">
    <source>
        <dbReference type="PROSITE" id="PS51651"/>
    </source>
</evidence>